<dbReference type="RefSeq" id="WP_206580471.1">
    <property type="nucleotide sequence ID" value="NZ_JAFKCT010000019.1"/>
</dbReference>
<dbReference type="Pfam" id="PF02321">
    <property type="entry name" value="OEP"/>
    <property type="match status" value="2"/>
</dbReference>
<keyword evidence="2" id="KW-0812">Transmembrane</keyword>
<proteinExistence type="inferred from homology"/>
<dbReference type="InterPro" id="IPR010131">
    <property type="entry name" value="MdtP/NodT-like"/>
</dbReference>
<dbReference type="PROSITE" id="PS51257">
    <property type="entry name" value="PROKAR_LIPOPROTEIN"/>
    <property type="match status" value="1"/>
</dbReference>
<name>A0ABS3C9A5_9BACT</name>
<comment type="similarity">
    <text evidence="1 2">Belongs to the outer membrane factor (OMF) (TC 1.B.17) family.</text>
</comment>
<dbReference type="Gene3D" id="1.20.1600.10">
    <property type="entry name" value="Outer membrane efflux proteins (OEP)"/>
    <property type="match status" value="1"/>
</dbReference>
<dbReference type="PANTHER" id="PTHR30203:SF30">
    <property type="entry name" value="OUTER MEMBRANE PROTEIN-RELATED"/>
    <property type="match status" value="1"/>
</dbReference>
<evidence type="ECO:0000256" key="1">
    <source>
        <dbReference type="ARBA" id="ARBA00007613"/>
    </source>
</evidence>
<dbReference type="SUPFAM" id="SSF56954">
    <property type="entry name" value="Outer membrane efflux proteins (OEP)"/>
    <property type="match status" value="1"/>
</dbReference>
<dbReference type="NCBIfam" id="TIGR01845">
    <property type="entry name" value="outer_NodT"/>
    <property type="match status" value="1"/>
</dbReference>
<dbReference type="Gene3D" id="2.20.200.10">
    <property type="entry name" value="Outer membrane efflux proteins (OEP)"/>
    <property type="match status" value="1"/>
</dbReference>
<dbReference type="EMBL" id="JAFKCT010000019">
    <property type="protein sequence ID" value="MBN7813698.1"/>
    <property type="molecule type" value="Genomic_DNA"/>
</dbReference>
<dbReference type="InterPro" id="IPR003423">
    <property type="entry name" value="OMP_efflux"/>
</dbReference>
<protein>
    <submittedName>
        <fullName evidence="3">Efflux transporter outer membrane subunit</fullName>
    </submittedName>
</protein>
<keyword evidence="2" id="KW-0564">Palmitate</keyword>
<organism evidence="3 4">
    <name type="scientific">Algoriphagus oliviformis</name>
    <dbReference type="NCBI Taxonomy" id="2811231"/>
    <lineage>
        <taxon>Bacteria</taxon>
        <taxon>Pseudomonadati</taxon>
        <taxon>Bacteroidota</taxon>
        <taxon>Cytophagia</taxon>
        <taxon>Cytophagales</taxon>
        <taxon>Cyclobacteriaceae</taxon>
        <taxon>Algoriphagus</taxon>
    </lineage>
</organism>
<keyword evidence="2" id="KW-0449">Lipoprotein</keyword>
<comment type="subcellular location">
    <subcellularLocation>
        <location evidence="2">Cell membrane</location>
        <topology evidence="2">Lipid-anchor</topology>
    </subcellularLocation>
</comment>
<evidence type="ECO:0000313" key="4">
    <source>
        <dbReference type="Proteomes" id="UP000664317"/>
    </source>
</evidence>
<dbReference type="Proteomes" id="UP000664317">
    <property type="component" value="Unassembled WGS sequence"/>
</dbReference>
<comment type="caution">
    <text evidence="3">The sequence shown here is derived from an EMBL/GenBank/DDBJ whole genome shotgun (WGS) entry which is preliminary data.</text>
</comment>
<accession>A0ABS3C9A5</accession>
<gene>
    <name evidence="3" type="ORF">J0A68_22265</name>
</gene>
<keyword evidence="4" id="KW-1185">Reference proteome</keyword>
<keyword evidence="2" id="KW-1134">Transmembrane beta strand</keyword>
<reference evidence="3 4" key="1">
    <citation type="submission" date="2021-03" db="EMBL/GenBank/DDBJ databases">
        <title>novel species isolated from a fishpond in China.</title>
        <authorList>
            <person name="Lu H."/>
            <person name="Cai Z."/>
        </authorList>
    </citation>
    <scope>NUCLEOTIDE SEQUENCE [LARGE SCALE GENOMIC DNA]</scope>
    <source>
        <strain evidence="3 4">H41</strain>
    </source>
</reference>
<evidence type="ECO:0000256" key="2">
    <source>
        <dbReference type="RuleBase" id="RU362097"/>
    </source>
</evidence>
<dbReference type="PANTHER" id="PTHR30203">
    <property type="entry name" value="OUTER MEMBRANE CATION EFFLUX PROTEIN"/>
    <property type="match status" value="1"/>
</dbReference>
<evidence type="ECO:0000313" key="3">
    <source>
        <dbReference type="EMBL" id="MBN7813698.1"/>
    </source>
</evidence>
<sequence length="479" mass="53484">MRKISLSIALGMALVSSCKISEVPQPESKLQLPELYEGAGSDTTLSLAQSSWQSYFQDPKLKSLISDALANNQDNLMTLERINAAKAGMLQAKAGLFPSIGGVAGASQRKYGEYTMDGVGNYDTNFSTNISPDQHIPDPYKDFVIGANFEWELDVWGKIRSKRKAAVSRYLASEEMAKNVRTWLVAEVASHYYALLAIDAEVNILTESIRLQELGLNLITELKDGGRANQLAVDQFEALILNTRSKLQARYREEKTTEYNLARLVGTLDIPEERIELDSAVERPRVLEIGLPSQLLRLRPDIREAEMALHASKFDVAAAKAAFYPSFKLFGMAGFNAFDFSKLFLSPGSSVYQFGMGLTAPIFNRREIKTQFEVAKADQRIALLEYEKRTLNAYLEVLDLVNQIDTYENQLKLKQYEVSVQQRSIDNSNTLFSVGYANYLEVINAQGRALESAIELADLKASRLQAHVKLYRALGGGWD</sequence>
<keyword evidence="2" id="KW-0472">Membrane</keyword>